<accession>A0A3S2VFE3</accession>
<dbReference type="PROSITE" id="PS51935">
    <property type="entry name" value="NLPC_P60"/>
    <property type="match status" value="1"/>
</dbReference>
<dbReference type="Pfam" id="PF00877">
    <property type="entry name" value="NLPC_P60"/>
    <property type="match status" value="1"/>
</dbReference>
<evidence type="ECO:0000256" key="3">
    <source>
        <dbReference type="ARBA" id="ARBA00022801"/>
    </source>
</evidence>
<keyword evidence="3" id="KW-0378">Hydrolase</keyword>
<dbReference type="NCBIfam" id="TIGR02219">
    <property type="entry name" value="phage_NlpC_fam"/>
    <property type="match status" value="1"/>
</dbReference>
<dbReference type="InterPro" id="IPR038765">
    <property type="entry name" value="Papain-like_cys_pep_sf"/>
</dbReference>
<evidence type="ECO:0000256" key="1">
    <source>
        <dbReference type="ARBA" id="ARBA00007074"/>
    </source>
</evidence>
<dbReference type="RefSeq" id="WP_127727019.1">
    <property type="nucleotide sequence ID" value="NZ_SACP01000001.1"/>
</dbReference>
<dbReference type="GO" id="GO:0006508">
    <property type="term" value="P:proteolysis"/>
    <property type="evidence" value="ECO:0007669"/>
    <property type="project" value="UniProtKB-KW"/>
</dbReference>
<feature type="domain" description="NlpC/P60" evidence="5">
    <location>
        <begin position="5"/>
        <end position="144"/>
    </location>
</feature>
<sequence length="148" mass="16226">MSDPAPCAARIVAAARCWLGTPYRHQASLRGAGCDCLGLLRGVWRDLYGAEPEVPPPYSPAWAEEHGAETLRDAARRHLVEIDPAEAAAGDVVLFRWRDGVPAKHCAILAGPGRMIHAYDGHAVVESAIPRAWARRIAWAFRFPELPR</sequence>
<comment type="caution">
    <text evidence="6">The sequence shown here is derived from an EMBL/GenBank/DDBJ whole genome shotgun (WGS) entry which is preliminary data.</text>
</comment>
<dbReference type="GO" id="GO:0008234">
    <property type="term" value="F:cysteine-type peptidase activity"/>
    <property type="evidence" value="ECO:0007669"/>
    <property type="project" value="UniProtKB-KW"/>
</dbReference>
<dbReference type="EMBL" id="SACP01000001">
    <property type="protein sequence ID" value="RVU21776.1"/>
    <property type="molecule type" value="Genomic_DNA"/>
</dbReference>
<comment type="similarity">
    <text evidence="1">Belongs to the peptidase C40 family.</text>
</comment>
<keyword evidence="2" id="KW-0645">Protease</keyword>
<dbReference type="OrthoDB" id="6058745at2"/>
<keyword evidence="7" id="KW-1185">Reference proteome</keyword>
<proteinExistence type="inferred from homology"/>
<gene>
    <name evidence="6" type="ORF">EOE48_01645</name>
</gene>
<protein>
    <submittedName>
        <fullName evidence="6">Peptidase P60</fullName>
    </submittedName>
</protein>
<evidence type="ECO:0000259" key="5">
    <source>
        <dbReference type="PROSITE" id="PS51935"/>
    </source>
</evidence>
<name>A0A3S2VFE3_9HYPH</name>
<dbReference type="Proteomes" id="UP000286997">
    <property type="component" value="Unassembled WGS sequence"/>
</dbReference>
<dbReference type="SUPFAM" id="SSF54001">
    <property type="entry name" value="Cysteine proteinases"/>
    <property type="match status" value="1"/>
</dbReference>
<dbReference type="InterPro" id="IPR000064">
    <property type="entry name" value="NLP_P60_dom"/>
</dbReference>
<reference evidence="6 7" key="1">
    <citation type="submission" date="2019-01" db="EMBL/GenBank/DDBJ databases">
        <authorList>
            <person name="Chen W.-M."/>
        </authorList>
    </citation>
    <scope>NUCLEOTIDE SEQUENCE [LARGE SCALE GENOMIC DNA]</scope>
    <source>
        <strain evidence="6 7">TER-1</strain>
    </source>
</reference>
<evidence type="ECO:0000313" key="6">
    <source>
        <dbReference type="EMBL" id="RVU21776.1"/>
    </source>
</evidence>
<dbReference type="InterPro" id="IPR011929">
    <property type="entry name" value="Phage_pept_NlpC/P60"/>
</dbReference>
<evidence type="ECO:0000313" key="7">
    <source>
        <dbReference type="Proteomes" id="UP000286997"/>
    </source>
</evidence>
<evidence type="ECO:0000256" key="4">
    <source>
        <dbReference type="ARBA" id="ARBA00022807"/>
    </source>
</evidence>
<dbReference type="AlphaFoldDB" id="A0A3S2VFE3"/>
<organism evidence="6 7">
    <name type="scientific">Methylobacterium oryzihabitans</name>
    <dbReference type="NCBI Taxonomy" id="2499852"/>
    <lineage>
        <taxon>Bacteria</taxon>
        <taxon>Pseudomonadati</taxon>
        <taxon>Pseudomonadota</taxon>
        <taxon>Alphaproteobacteria</taxon>
        <taxon>Hyphomicrobiales</taxon>
        <taxon>Methylobacteriaceae</taxon>
        <taxon>Methylobacterium</taxon>
    </lineage>
</organism>
<keyword evidence="4" id="KW-0788">Thiol protease</keyword>
<dbReference type="Gene3D" id="3.90.1720.10">
    <property type="entry name" value="endopeptidase domain like (from Nostoc punctiforme)"/>
    <property type="match status" value="1"/>
</dbReference>
<evidence type="ECO:0000256" key="2">
    <source>
        <dbReference type="ARBA" id="ARBA00022670"/>
    </source>
</evidence>